<sequence length="503" mass="58560">MGFQEKLQSIKNLMRDYKYYEALSSLFTWEQWQQLPTEGNDYRQKMQGFFTGKMGEIFLSDTAKQGAIYFSDFDPSLLGDDMERGLVRSFLYLYNNTTKVPLEKQVELASLTAKAQKMWQEAYQASDYSIFKPALEEIFRLKMGIAKYIDPNKHPFYVLAGSADEGIEIEKVNLLFKELRNGIIKILEKINKSSVNIDDSCILQQFDKEELKTFIKYLVEATGYDSSRGGFGEVLHPFAVLIGPRDVRITTNYDTFKFGVFAAIHEAGHAMYAQRSNDAVVDMHLWGGNMGAFHESQSRFYENIIGKSKEYWLHFYPELQKRFAQFENVDLDTFYKAINKVEPSFKRVVADELTYSLHPILRFEIEKDLVEGNANFNMLPELWNDKYETYLGIRPTNDREGVLQDVHWSMGLVGYFQSYALGNLYGGQFRRAMLKAVPNVYSEIAKGNFAPLNQWMTENIHQHGRVYSPDEMLRRVTGEELQSKYFLDYLKEKYSQIYQFDLE</sequence>
<dbReference type="RefSeq" id="WP_389214488.1">
    <property type="nucleotide sequence ID" value="NZ_JBIACJ010000001.1"/>
</dbReference>
<gene>
    <name evidence="2" type="ORF">ACFYKT_01640</name>
</gene>
<keyword evidence="1" id="KW-0479">Metal-binding</keyword>
<keyword evidence="1 2" id="KW-0378">Hydrolase</keyword>
<name>A0ABW6JT70_9BACI</name>
<reference evidence="2 3" key="1">
    <citation type="submission" date="2024-08" db="EMBL/GenBank/DDBJ databases">
        <title>Two novel Cytobacillus novel species.</title>
        <authorList>
            <person name="Liu G."/>
        </authorList>
    </citation>
    <scope>NUCLEOTIDE SEQUENCE [LARGE SCALE GENOMIC DNA]</scope>
    <source>
        <strain evidence="2 3">FJAT-53684</strain>
    </source>
</reference>
<dbReference type="SUPFAM" id="SSF55486">
    <property type="entry name" value="Metalloproteases ('zincins'), catalytic domain"/>
    <property type="match status" value="1"/>
</dbReference>
<organism evidence="2 3">
    <name type="scientific">Cytobacillus mangrovibacter</name>
    <dbReference type="NCBI Taxonomy" id="3299024"/>
    <lineage>
        <taxon>Bacteria</taxon>
        <taxon>Bacillati</taxon>
        <taxon>Bacillota</taxon>
        <taxon>Bacilli</taxon>
        <taxon>Bacillales</taxon>
        <taxon>Bacillaceae</taxon>
        <taxon>Cytobacillus</taxon>
    </lineage>
</organism>
<dbReference type="GO" id="GO:0004180">
    <property type="term" value="F:carboxypeptidase activity"/>
    <property type="evidence" value="ECO:0007669"/>
    <property type="project" value="UniProtKB-KW"/>
</dbReference>
<dbReference type="PIRSF" id="PIRSF006615">
    <property type="entry name" value="Zn_crbxpep_Taq"/>
    <property type="match status" value="1"/>
</dbReference>
<dbReference type="PANTHER" id="PTHR34217">
    <property type="entry name" value="METAL-DEPENDENT CARBOXYPEPTIDASE"/>
    <property type="match status" value="1"/>
</dbReference>
<keyword evidence="1" id="KW-0482">Metalloprotease</keyword>
<evidence type="ECO:0000256" key="1">
    <source>
        <dbReference type="PIRNR" id="PIRNR006615"/>
    </source>
</evidence>
<protein>
    <recommendedName>
        <fullName evidence="1">Metal-dependent carboxypeptidase</fullName>
        <ecNumber evidence="1">3.4.17.19</ecNumber>
    </recommendedName>
</protein>
<dbReference type="InterPro" id="IPR001333">
    <property type="entry name" value="Peptidase_M32_Taq"/>
</dbReference>
<dbReference type="EC" id="3.4.17.19" evidence="1"/>
<dbReference type="Pfam" id="PF02074">
    <property type="entry name" value="Peptidase_M32"/>
    <property type="match status" value="1"/>
</dbReference>
<dbReference type="Proteomes" id="UP001601058">
    <property type="component" value="Unassembled WGS sequence"/>
</dbReference>
<accession>A0ABW6JT70</accession>
<proteinExistence type="inferred from homology"/>
<comment type="similarity">
    <text evidence="1">Belongs to the peptidase M32 family.</text>
</comment>
<keyword evidence="1 2" id="KW-0121">Carboxypeptidase</keyword>
<evidence type="ECO:0000313" key="2">
    <source>
        <dbReference type="EMBL" id="MFE8695054.1"/>
    </source>
</evidence>
<dbReference type="Gene3D" id="1.10.1370.30">
    <property type="match status" value="1"/>
</dbReference>
<comment type="function">
    <text evidence="1">Broad specificity carboxypetidase that releases amino acids sequentially from the C-terminus, including neutral, aromatic, polar and basic residues.</text>
</comment>
<comment type="caution">
    <text evidence="2">The sequence shown here is derived from an EMBL/GenBank/DDBJ whole genome shotgun (WGS) entry which is preliminary data.</text>
</comment>
<keyword evidence="3" id="KW-1185">Reference proteome</keyword>
<evidence type="ECO:0000313" key="3">
    <source>
        <dbReference type="Proteomes" id="UP001601058"/>
    </source>
</evidence>
<dbReference type="EMBL" id="JBIACJ010000001">
    <property type="protein sequence ID" value="MFE8695054.1"/>
    <property type="molecule type" value="Genomic_DNA"/>
</dbReference>
<keyword evidence="1" id="KW-0645">Protease</keyword>
<dbReference type="PROSITE" id="PS52034">
    <property type="entry name" value="PEPTIDASE_M32"/>
    <property type="match status" value="1"/>
</dbReference>
<dbReference type="CDD" id="cd06460">
    <property type="entry name" value="M32_Taq"/>
    <property type="match status" value="1"/>
</dbReference>
<dbReference type="PANTHER" id="PTHR34217:SF1">
    <property type="entry name" value="CARBOXYPEPTIDASE 1"/>
    <property type="match status" value="1"/>
</dbReference>
<dbReference type="PRINTS" id="PR00998">
    <property type="entry name" value="CRBOXYPTASET"/>
</dbReference>
<comment type="catalytic activity">
    <reaction evidence="1">
        <text>Release of a C-terminal amino acid with broad specificity, except for -Pro.</text>
        <dbReference type="EC" id="3.4.17.19"/>
    </reaction>
</comment>